<dbReference type="PANTHER" id="PTHR12110">
    <property type="entry name" value="HYDROXYPYRUVATE ISOMERASE"/>
    <property type="match status" value="1"/>
</dbReference>
<accession>A0A5J5IXU7</accession>
<evidence type="ECO:0000256" key="1">
    <source>
        <dbReference type="ARBA" id="ARBA00023277"/>
    </source>
</evidence>
<protein>
    <submittedName>
        <fullName evidence="4">Sugar phosphate isomerase/epimerase</fullName>
    </submittedName>
</protein>
<keyword evidence="1" id="KW-0119">Carbohydrate metabolism</keyword>
<feature type="region of interest" description="Disordered" evidence="2">
    <location>
        <begin position="17"/>
        <end position="41"/>
    </location>
</feature>
<dbReference type="AlphaFoldDB" id="A0A5J5IXU7"/>
<evidence type="ECO:0000259" key="3">
    <source>
        <dbReference type="Pfam" id="PF01261"/>
    </source>
</evidence>
<dbReference type="PANTHER" id="PTHR12110:SF52">
    <property type="entry name" value="XYLOSE ISOMERASE"/>
    <property type="match status" value="1"/>
</dbReference>
<dbReference type="InterPro" id="IPR036237">
    <property type="entry name" value="Xyl_isomerase-like_sf"/>
</dbReference>
<gene>
    <name evidence="4" type="ORF">F6B43_19310</name>
</gene>
<evidence type="ECO:0000256" key="2">
    <source>
        <dbReference type="SAM" id="MobiDB-lite"/>
    </source>
</evidence>
<dbReference type="InterPro" id="IPR050312">
    <property type="entry name" value="IolE/XylAMocC-like"/>
</dbReference>
<keyword evidence="5" id="KW-1185">Reference proteome</keyword>
<evidence type="ECO:0000313" key="5">
    <source>
        <dbReference type="Proteomes" id="UP000325827"/>
    </source>
</evidence>
<dbReference type="Proteomes" id="UP000325827">
    <property type="component" value="Unassembled WGS sequence"/>
</dbReference>
<dbReference type="InterPro" id="IPR013022">
    <property type="entry name" value="Xyl_isomerase-like_TIM-brl"/>
</dbReference>
<dbReference type="Pfam" id="PF01261">
    <property type="entry name" value="AP_endonuc_2"/>
    <property type="match status" value="1"/>
</dbReference>
<comment type="caution">
    <text evidence="4">The sequence shown here is derived from an EMBL/GenBank/DDBJ whole genome shotgun (WGS) entry which is preliminary data.</text>
</comment>
<dbReference type="GO" id="GO:0016853">
    <property type="term" value="F:isomerase activity"/>
    <property type="evidence" value="ECO:0007669"/>
    <property type="project" value="UniProtKB-KW"/>
</dbReference>
<dbReference type="Gene3D" id="3.20.20.150">
    <property type="entry name" value="Divalent-metal-dependent TIM barrel enzymes"/>
    <property type="match status" value="1"/>
</dbReference>
<dbReference type="OrthoDB" id="9787068at2"/>
<organism evidence="4 5">
    <name type="scientific">Microbacterium rhizomatis</name>
    <dbReference type="NCBI Taxonomy" id="1631477"/>
    <lineage>
        <taxon>Bacteria</taxon>
        <taxon>Bacillati</taxon>
        <taxon>Actinomycetota</taxon>
        <taxon>Actinomycetes</taxon>
        <taxon>Micrococcales</taxon>
        <taxon>Microbacteriaceae</taxon>
        <taxon>Microbacterium</taxon>
    </lineage>
</organism>
<dbReference type="EMBL" id="VYSA01000008">
    <property type="protein sequence ID" value="KAA9104519.1"/>
    <property type="molecule type" value="Genomic_DNA"/>
</dbReference>
<evidence type="ECO:0000313" key="4">
    <source>
        <dbReference type="EMBL" id="KAA9104519.1"/>
    </source>
</evidence>
<reference evidence="5" key="1">
    <citation type="submission" date="2019-09" db="EMBL/GenBank/DDBJ databases">
        <title>Mumia zhuanghuii sp. nov. isolated from the intestinal contents of plateau pika (Ochotona curzoniae) in the Qinghai-Tibet plateau of China.</title>
        <authorList>
            <person name="Tian Z."/>
        </authorList>
    </citation>
    <scope>NUCLEOTIDE SEQUENCE [LARGE SCALE GENOMIC DNA]</scope>
    <source>
        <strain evidence="5">JCM 30598</strain>
    </source>
</reference>
<sequence length="341" mass="36791">MGTCARSAKLVGLRRIGLHHERRRQSDPHNRRSSAASSGVAAEGRGVVKILRSTTAETRLSINTATLGNPPLQTALDAIATAGARNVGLWRETYEGMSPTQAARAVTDHGLQVSTLCRCVLTPDAAMMSDARRAADDAYELGAQALVVLAGGLPPGSHDLDGTRRRMIDTLGELVPIAEEAGVRIALEPLHPMFTASRSVVNTLRQALDIVAPFPAEQVGVVIDTFNVWWDPELTEQLGRAGRENRIAALQIADWSRDHEHGPFLTRALPGDGIIDLPAILAAVDHAGFRGPIEIEIFNDQLWLQPGQHIADEAMKSMSAILRAISSSRSISEMGRQYSTQ</sequence>
<proteinExistence type="predicted"/>
<dbReference type="SUPFAM" id="SSF51658">
    <property type="entry name" value="Xylose isomerase-like"/>
    <property type="match status" value="1"/>
</dbReference>
<feature type="domain" description="Xylose isomerase-like TIM barrel" evidence="3">
    <location>
        <begin position="77"/>
        <end position="318"/>
    </location>
</feature>
<keyword evidence="4" id="KW-0413">Isomerase</keyword>
<name>A0A5J5IXU7_9MICO</name>